<evidence type="ECO:0000313" key="9">
    <source>
        <dbReference type="Proteomes" id="UP000241771"/>
    </source>
</evidence>
<evidence type="ECO:0000259" key="7">
    <source>
        <dbReference type="Pfam" id="PF02562"/>
    </source>
</evidence>
<evidence type="ECO:0000256" key="5">
    <source>
        <dbReference type="ARBA" id="ARBA00022840"/>
    </source>
</evidence>
<keyword evidence="3" id="KW-0963">Cytoplasm</keyword>
<evidence type="ECO:0000256" key="4">
    <source>
        <dbReference type="ARBA" id="ARBA00022741"/>
    </source>
</evidence>
<dbReference type="AlphaFoldDB" id="A0A2T3N8S1"/>
<name>A0A2T3N8S1_9GAMM</name>
<evidence type="ECO:0000256" key="3">
    <source>
        <dbReference type="ARBA" id="ARBA00022490"/>
    </source>
</evidence>
<dbReference type="Gene3D" id="3.40.50.300">
    <property type="entry name" value="P-loop containing nucleotide triphosphate hydrolases"/>
    <property type="match status" value="1"/>
</dbReference>
<dbReference type="Proteomes" id="UP000241771">
    <property type="component" value="Unassembled WGS sequence"/>
</dbReference>
<dbReference type="InterPro" id="IPR003714">
    <property type="entry name" value="PhoH"/>
</dbReference>
<dbReference type="InterPro" id="IPR051451">
    <property type="entry name" value="PhoH2-like"/>
</dbReference>
<dbReference type="FunFam" id="3.40.50.300:FF:000013">
    <property type="entry name" value="PhoH family ATPase"/>
    <property type="match status" value="1"/>
</dbReference>
<evidence type="ECO:0000313" key="8">
    <source>
        <dbReference type="EMBL" id="PSW09760.1"/>
    </source>
</evidence>
<comment type="similarity">
    <text evidence="2">Belongs to the PhoH family.</text>
</comment>
<evidence type="ECO:0000256" key="1">
    <source>
        <dbReference type="ARBA" id="ARBA00004496"/>
    </source>
</evidence>
<dbReference type="GO" id="GO:0005524">
    <property type="term" value="F:ATP binding"/>
    <property type="evidence" value="ECO:0007669"/>
    <property type="project" value="UniProtKB-KW"/>
</dbReference>
<organism evidence="8 9">
    <name type="scientific">Photobacterium sanctipauli</name>
    <dbReference type="NCBI Taxonomy" id="1342794"/>
    <lineage>
        <taxon>Bacteria</taxon>
        <taxon>Pseudomonadati</taxon>
        <taxon>Pseudomonadota</taxon>
        <taxon>Gammaproteobacteria</taxon>
        <taxon>Vibrionales</taxon>
        <taxon>Vibrionaceae</taxon>
        <taxon>Photobacterium</taxon>
    </lineage>
</organism>
<dbReference type="Pfam" id="PF02562">
    <property type="entry name" value="PhoH"/>
    <property type="match status" value="1"/>
</dbReference>
<dbReference type="PANTHER" id="PTHR30473">
    <property type="entry name" value="PROTEIN PHOH"/>
    <property type="match status" value="1"/>
</dbReference>
<dbReference type="GO" id="GO:0016787">
    <property type="term" value="F:hydrolase activity"/>
    <property type="evidence" value="ECO:0007669"/>
    <property type="project" value="UniProtKB-KW"/>
</dbReference>
<evidence type="ECO:0000256" key="2">
    <source>
        <dbReference type="ARBA" id="ARBA00010393"/>
    </source>
</evidence>
<keyword evidence="8" id="KW-0378">Hydrolase</keyword>
<keyword evidence="9" id="KW-1185">Reference proteome</keyword>
<evidence type="ECO:0000256" key="6">
    <source>
        <dbReference type="ARBA" id="ARBA00039970"/>
    </source>
</evidence>
<proteinExistence type="inferred from homology"/>
<dbReference type="InterPro" id="IPR027417">
    <property type="entry name" value="P-loop_NTPase"/>
</dbReference>
<keyword evidence="4" id="KW-0547">Nucleotide-binding</keyword>
<accession>A0A2T3N8S1</accession>
<comment type="subcellular location">
    <subcellularLocation>
        <location evidence="1">Cytoplasm</location>
    </subcellularLocation>
</comment>
<dbReference type="SUPFAM" id="SSF52540">
    <property type="entry name" value="P-loop containing nucleoside triphosphate hydrolases"/>
    <property type="match status" value="1"/>
</dbReference>
<dbReference type="GO" id="GO:0005829">
    <property type="term" value="C:cytosol"/>
    <property type="evidence" value="ECO:0007669"/>
    <property type="project" value="TreeGrafter"/>
</dbReference>
<keyword evidence="5" id="KW-0067">ATP-binding</keyword>
<comment type="caution">
    <text evidence="8">The sequence shown here is derived from an EMBL/GenBank/DDBJ whole genome shotgun (WGS) entry which is preliminary data.</text>
</comment>
<feature type="domain" description="PhoH-like protein" evidence="7">
    <location>
        <begin position="120"/>
        <end position="323"/>
    </location>
</feature>
<gene>
    <name evidence="8" type="ORF">C9I98_25605</name>
</gene>
<reference evidence="8 9" key="1">
    <citation type="submission" date="2018-01" db="EMBL/GenBank/DDBJ databases">
        <title>Whole genome sequencing of Histamine producing bacteria.</title>
        <authorList>
            <person name="Butler K."/>
        </authorList>
    </citation>
    <scope>NUCLEOTIDE SEQUENCE [LARGE SCALE GENOMIC DNA]</scope>
    <source>
        <strain evidence="8 9">DSM 100436</strain>
    </source>
</reference>
<protein>
    <recommendedName>
        <fullName evidence="6">PhoH-like protein</fullName>
    </recommendedName>
</protein>
<dbReference type="PANTHER" id="PTHR30473:SF1">
    <property type="entry name" value="PHOH-LIKE PROTEIN"/>
    <property type="match status" value="1"/>
</dbReference>
<dbReference type="EMBL" id="PYMA01000030">
    <property type="protein sequence ID" value="PSW09760.1"/>
    <property type="molecule type" value="Genomic_DNA"/>
</dbReference>
<sequence>MLSKVITVEFNLEPANNQRLSSLCGPFDDNIKQLERRLGVEINHRSSSFSVVGQPHTAKAAADIIKTLYVDTAPVRNTIPDIEPDQIHLAIKESGVLEQTTESSIPYGKEVTIKTKKGVIKPRTPNQAQYISNMVRHDITFGIGPAGTGKTYLAVAAAVDALERQEIRRILLTRPAVEAGEKLGFLPGDLSQKVDPYLRPLYDALFEMLGFERVEKLIERNVIEVAPLAYMRGRTLNDAFIILDESQNTTVEQMKMFLTRIGFNSRAVITGDVTQIDLPRGARSGLRHAIEVLSEVDEISFNFFQADDVVRHPVVARIVQAYDVWEAADQKQRKINEQRRRDEQAAIVAAATATAAAATPAATPSAETEKTN</sequence>